<organism evidence="1 2">
    <name type="scientific">Idiomarina baltica OS145</name>
    <dbReference type="NCBI Taxonomy" id="314276"/>
    <lineage>
        <taxon>Bacteria</taxon>
        <taxon>Pseudomonadati</taxon>
        <taxon>Pseudomonadota</taxon>
        <taxon>Gammaproteobacteria</taxon>
        <taxon>Alteromonadales</taxon>
        <taxon>Idiomarinaceae</taxon>
        <taxon>Idiomarina</taxon>
    </lineage>
</organism>
<evidence type="ECO:0000313" key="1">
    <source>
        <dbReference type="EMBL" id="EAQ31936.1"/>
    </source>
</evidence>
<protein>
    <submittedName>
        <fullName evidence="1">Uncharacterized protein</fullName>
    </submittedName>
</protein>
<evidence type="ECO:0000313" key="2">
    <source>
        <dbReference type="Proteomes" id="UP000016543"/>
    </source>
</evidence>
<comment type="caution">
    <text evidence="1">The sequence shown here is derived from an EMBL/GenBank/DDBJ whole genome shotgun (WGS) entry which is preliminary data.</text>
</comment>
<sequence>MWIFPCAKGARYVGVVDTTATVGRALCATSDLPRAPMVDTATIVGRAFGATCGSFRAQNAHATPVWWIPPPP</sequence>
<gene>
    <name evidence="1" type="ORF">OS145_11616</name>
</gene>
<dbReference type="Proteomes" id="UP000016543">
    <property type="component" value="Unassembled WGS sequence"/>
</dbReference>
<dbReference type="EMBL" id="AAMX01000010">
    <property type="protein sequence ID" value="EAQ31936.1"/>
    <property type="molecule type" value="Genomic_DNA"/>
</dbReference>
<dbReference type="RefSeq" id="WP_006955012.1">
    <property type="nucleotide sequence ID" value="NZ_CH672404.1"/>
</dbReference>
<reference evidence="1 2" key="1">
    <citation type="submission" date="2006-01" db="EMBL/GenBank/DDBJ databases">
        <authorList>
            <person name="Brettar I."/>
            <person name="Hofle M."/>
            <person name="Ferriera S."/>
            <person name="Johnson J."/>
            <person name="Kravitz S."/>
            <person name="Halpern A."/>
            <person name="Remington K."/>
            <person name="Beeson K."/>
            <person name="Tran B."/>
            <person name="Rogers Y.-H."/>
            <person name="Friedman R."/>
            <person name="Venter J.C."/>
        </authorList>
    </citation>
    <scope>NUCLEOTIDE SEQUENCE [LARGE SCALE GENOMIC DNA]</scope>
    <source>
        <strain evidence="1 2">OS145</strain>
    </source>
</reference>
<name>A0ABM9WLU1_9GAMM</name>
<accession>A0ABM9WLU1</accession>
<keyword evidence="2" id="KW-1185">Reference proteome</keyword>
<proteinExistence type="predicted"/>